<evidence type="ECO:0000256" key="1">
    <source>
        <dbReference type="SAM" id="MobiDB-lite"/>
    </source>
</evidence>
<dbReference type="RefSeq" id="XP_066659853.1">
    <property type="nucleotide sequence ID" value="XM_066795088.1"/>
</dbReference>
<feature type="compositionally biased region" description="Basic and acidic residues" evidence="1">
    <location>
        <begin position="262"/>
        <end position="273"/>
    </location>
</feature>
<feature type="compositionally biased region" description="Basic and acidic residues" evidence="1">
    <location>
        <begin position="195"/>
        <end position="214"/>
    </location>
</feature>
<dbReference type="EMBL" id="JBBPEH010000001">
    <property type="protein sequence ID" value="KAK7544618.1"/>
    <property type="molecule type" value="Genomic_DNA"/>
</dbReference>
<sequence length="273" mass="28198">MSGIGVFFLVVILLIGATFAGYTVWVRLRAKRLGLPPPSLNPFARDSSRSSVAASALPAPAPGGIVGWVNDKMAALKNRRNRRGDPARERYAAGAYEEAGVVGGGAGAPAPGAGSGGFGGGSTARGGARGLDPDEAWDTRVGNEAYYEEQELGLHEPTAYSGAGYTMAGGYGGNAYAAQSRVDLGDSGYGGGAVERGRSRSRELDDRYGGEELGRTTTAGSDPFGDTAERSDMGLRGVSPRPIDTSVGGRNQPQQASGDSAASERRSMFREDV</sequence>
<evidence type="ECO:0000313" key="4">
    <source>
        <dbReference type="Proteomes" id="UP001360953"/>
    </source>
</evidence>
<comment type="caution">
    <text evidence="3">The sequence shown here is derived from an EMBL/GenBank/DDBJ whole genome shotgun (WGS) entry which is preliminary data.</text>
</comment>
<feature type="compositionally biased region" description="Polar residues" evidence="1">
    <location>
        <begin position="248"/>
        <end position="260"/>
    </location>
</feature>
<feature type="transmembrane region" description="Helical" evidence="2">
    <location>
        <begin position="6"/>
        <end position="25"/>
    </location>
</feature>
<feature type="region of interest" description="Disordered" evidence="1">
    <location>
        <begin position="113"/>
        <end position="136"/>
    </location>
</feature>
<name>A0ABR1M9S4_9PEZI</name>
<keyword evidence="2" id="KW-0812">Transmembrane</keyword>
<keyword evidence="4" id="KW-1185">Reference proteome</keyword>
<dbReference type="Proteomes" id="UP001360953">
    <property type="component" value="Unassembled WGS sequence"/>
</dbReference>
<keyword evidence="2" id="KW-1133">Transmembrane helix</keyword>
<evidence type="ECO:0000256" key="2">
    <source>
        <dbReference type="SAM" id="Phobius"/>
    </source>
</evidence>
<dbReference type="GeneID" id="92027994"/>
<keyword evidence="2" id="KW-0472">Membrane</keyword>
<evidence type="ECO:0000313" key="3">
    <source>
        <dbReference type="EMBL" id="KAK7544618.1"/>
    </source>
</evidence>
<reference evidence="3 4" key="1">
    <citation type="submission" date="2024-04" db="EMBL/GenBank/DDBJ databases">
        <title>Phyllosticta paracitricarpa is synonymous to the EU quarantine fungus P. citricarpa based on phylogenomic analyses.</title>
        <authorList>
            <consortium name="Lawrence Berkeley National Laboratory"/>
            <person name="Van ingen-buijs V.A."/>
            <person name="Van westerhoven A.C."/>
            <person name="Haridas S."/>
            <person name="Skiadas P."/>
            <person name="Martin F."/>
            <person name="Groenewald J.Z."/>
            <person name="Crous P.W."/>
            <person name="Seidl M.F."/>
        </authorList>
    </citation>
    <scope>NUCLEOTIDE SEQUENCE [LARGE SCALE GENOMIC DNA]</scope>
    <source>
        <strain evidence="3 4">CPC 17464</strain>
    </source>
</reference>
<protein>
    <submittedName>
        <fullName evidence="3">Uncharacterized protein</fullName>
    </submittedName>
</protein>
<gene>
    <name evidence="3" type="ORF">J3D65DRAFT_28228</name>
</gene>
<accession>A0ABR1M9S4</accession>
<proteinExistence type="predicted"/>
<feature type="compositionally biased region" description="Gly residues" evidence="1">
    <location>
        <begin position="113"/>
        <end position="129"/>
    </location>
</feature>
<organism evidence="3 4">
    <name type="scientific">Phyllosticta citribraziliensis</name>
    <dbReference type="NCBI Taxonomy" id="989973"/>
    <lineage>
        <taxon>Eukaryota</taxon>
        <taxon>Fungi</taxon>
        <taxon>Dikarya</taxon>
        <taxon>Ascomycota</taxon>
        <taxon>Pezizomycotina</taxon>
        <taxon>Dothideomycetes</taxon>
        <taxon>Dothideomycetes incertae sedis</taxon>
        <taxon>Botryosphaeriales</taxon>
        <taxon>Phyllostictaceae</taxon>
        <taxon>Phyllosticta</taxon>
    </lineage>
</organism>
<feature type="region of interest" description="Disordered" evidence="1">
    <location>
        <begin position="189"/>
        <end position="273"/>
    </location>
</feature>